<name>A0AAV0TZ78_HYABA</name>
<protein>
    <recommendedName>
        <fullName evidence="4">RxLR effector candidate protein</fullName>
    </recommendedName>
</protein>
<proteinExistence type="predicted"/>
<evidence type="ECO:0008006" key="4">
    <source>
        <dbReference type="Google" id="ProtNLM"/>
    </source>
</evidence>
<evidence type="ECO:0000256" key="1">
    <source>
        <dbReference type="SAM" id="SignalP"/>
    </source>
</evidence>
<dbReference type="AlphaFoldDB" id="A0AAV0TZ78"/>
<evidence type="ECO:0000313" key="2">
    <source>
        <dbReference type="EMBL" id="CAI5729899.1"/>
    </source>
</evidence>
<gene>
    <name evidence="2" type="ORF">HBR001_LOCUS4681</name>
</gene>
<comment type="caution">
    <text evidence="2">The sequence shown here is derived from an EMBL/GenBank/DDBJ whole genome shotgun (WGS) entry which is preliminary data.</text>
</comment>
<sequence length="328" mass="36534">MHKLCVVLSAFSLFCWVNAENSIDGDGATAAAPNPMTFALIPTTSDSLRLLPSHRSAVDSTASAANRNLELGTQAVEQSKNHKLQINEERYLPELVTPVMLDIYMKVVGVHELSPTRVADLLGISGKSITPEILKRWLKFIRLYAATGGEEKAKEAYRVLTSRRKAMDVVGDLLQLETGGDKVMKEQVAGMFKQLSQDLSFWYYGLPGIWRKKKVNPVILAEKLGISHTESLSEFQSSAIDWLKYTMVLKNSKDPEELAISISVDEMYDILFGKMDRGKIDKFIDVFDKTCLEELSKVPVLKSSVNGIGVEGLVNDLRKIHETKKKQG</sequence>
<keyword evidence="1" id="KW-0732">Signal</keyword>
<feature type="chain" id="PRO_5043707032" description="RxLR effector candidate protein" evidence="1">
    <location>
        <begin position="20"/>
        <end position="328"/>
    </location>
</feature>
<evidence type="ECO:0000313" key="3">
    <source>
        <dbReference type="Proteomes" id="UP001162031"/>
    </source>
</evidence>
<reference evidence="2" key="1">
    <citation type="submission" date="2022-12" db="EMBL/GenBank/DDBJ databases">
        <authorList>
            <person name="Webb A."/>
        </authorList>
    </citation>
    <scope>NUCLEOTIDE SEQUENCE</scope>
    <source>
        <strain evidence="2">Hp1</strain>
    </source>
</reference>
<accession>A0AAV0TZ78</accession>
<dbReference type="EMBL" id="CANTFL010001009">
    <property type="protein sequence ID" value="CAI5729899.1"/>
    <property type="molecule type" value="Genomic_DNA"/>
</dbReference>
<keyword evidence="3" id="KW-1185">Reference proteome</keyword>
<organism evidence="2 3">
    <name type="scientific">Hyaloperonospora brassicae</name>
    <name type="common">Brassica downy mildew</name>
    <name type="synonym">Peronospora brassicae</name>
    <dbReference type="NCBI Taxonomy" id="162125"/>
    <lineage>
        <taxon>Eukaryota</taxon>
        <taxon>Sar</taxon>
        <taxon>Stramenopiles</taxon>
        <taxon>Oomycota</taxon>
        <taxon>Peronosporomycetes</taxon>
        <taxon>Peronosporales</taxon>
        <taxon>Peronosporaceae</taxon>
        <taxon>Hyaloperonospora</taxon>
    </lineage>
</organism>
<feature type="signal peptide" evidence="1">
    <location>
        <begin position="1"/>
        <end position="19"/>
    </location>
</feature>
<dbReference type="Proteomes" id="UP001162031">
    <property type="component" value="Unassembled WGS sequence"/>
</dbReference>